<dbReference type="PANTHER" id="PTHR42893:SF46">
    <property type="entry name" value="PROTEIN DETOXIFICATION 44, CHLOROPLASTIC"/>
    <property type="match status" value="1"/>
</dbReference>
<evidence type="ECO:0000256" key="6">
    <source>
        <dbReference type="SAM" id="Phobius"/>
    </source>
</evidence>
<evidence type="ECO:0000313" key="8">
    <source>
        <dbReference type="Proteomes" id="UP001063782"/>
    </source>
</evidence>
<dbReference type="InterPro" id="IPR044644">
    <property type="entry name" value="DinF-like"/>
</dbReference>
<dbReference type="CDD" id="cd13136">
    <property type="entry name" value="MATE_DinF_like"/>
    <property type="match status" value="1"/>
</dbReference>
<protein>
    <submittedName>
        <fullName evidence="7">MATE family efflux transporter</fullName>
    </submittedName>
</protein>
<dbReference type="EMBL" id="CP089977">
    <property type="protein sequence ID" value="UXZ04876.1"/>
    <property type="molecule type" value="Genomic_DNA"/>
</dbReference>
<evidence type="ECO:0000256" key="1">
    <source>
        <dbReference type="ARBA" id="ARBA00004141"/>
    </source>
</evidence>
<evidence type="ECO:0000256" key="5">
    <source>
        <dbReference type="ARBA" id="ARBA00023136"/>
    </source>
</evidence>
<evidence type="ECO:0000313" key="7">
    <source>
        <dbReference type="EMBL" id="UXZ04876.1"/>
    </source>
</evidence>
<dbReference type="NCBIfam" id="TIGR00797">
    <property type="entry name" value="matE"/>
    <property type="match status" value="1"/>
</dbReference>
<dbReference type="Pfam" id="PF01554">
    <property type="entry name" value="MatE"/>
    <property type="match status" value="2"/>
</dbReference>
<feature type="transmembrane region" description="Helical" evidence="6">
    <location>
        <begin position="92"/>
        <end position="118"/>
    </location>
</feature>
<dbReference type="RefSeq" id="WP_263076377.1">
    <property type="nucleotide sequence ID" value="NZ_CP089977.1"/>
</dbReference>
<feature type="transmembrane region" description="Helical" evidence="6">
    <location>
        <begin position="168"/>
        <end position="190"/>
    </location>
</feature>
<sequence>MNMLSSHNTPKITFRRIFIIAIPVLLANLAMPIQGLVDTAIIAQMGQAASLAGLGIAVQMMTVLLASFNFLQYASSGLTAQHLGATGLTSGILAIAWRAWLIAAFIAIMLWLAQIPLVQLGLTLFSASQTASDIAKEYLGIRFFGVFAELANYVFVGVLAGMGRTRQLLLLQSTIALLNIVISILLVKFAHLGVAGVAWGTVLAQWLGVLMGLFVFANSLGISIKKIWQINMQAFEKSKLFSLLRLNKDIFIRTILLTLSFAWLTKLGAMHGDAALSANIILLQILSLSAYALDGLAVAAETLCGQAFGQKNRSLFLLAFRRTGISIMAIAALLSVGWLLAMPSYLDMMAKDPVVHAIATRHSLFASLLPIVGALAYWIDGVYFGMTAGKQIRQAAMIVAVIYFLASVILHTNFGMIGIWLSVLLLLALRFVVLACFLPSTLNTLETQDE</sequence>
<keyword evidence="3 6" id="KW-0812">Transmembrane</keyword>
<dbReference type="PANTHER" id="PTHR42893">
    <property type="entry name" value="PROTEIN DETOXIFICATION 44, CHLOROPLASTIC-RELATED"/>
    <property type="match status" value="1"/>
</dbReference>
<keyword evidence="8" id="KW-1185">Reference proteome</keyword>
<feature type="transmembrane region" description="Helical" evidence="6">
    <location>
        <begin position="49"/>
        <end position="71"/>
    </location>
</feature>
<evidence type="ECO:0000256" key="2">
    <source>
        <dbReference type="ARBA" id="ARBA00010199"/>
    </source>
</evidence>
<dbReference type="Proteomes" id="UP001063782">
    <property type="component" value="Chromosome"/>
</dbReference>
<proteinExistence type="inferred from homology"/>
<keyword evidence="5 6" id="KW-0472">Membrane</keyword>
<feature type="transmembrane region" description="Helical" evidence="6">
    <location>
        <begin position="138"/>
        <end position="161"/>
    </location>
</feature>
<accession>A0ABY6F459</accession>
<dbReference type="InterPro" id="IPR002528">
    <property type="entry name" value="MATE_fam"/>
</dbReference>
<evidence type="ECO:0000256" key="4">
    <source>
        <dbReference type="ARBA" id="ARBA00022989"/>
    </source>
</evidence>
<reference evidence="7" key="1">
    <citation type="submission" date="2021-12" db="EMBL/GenBank/DDBJ databases">
        <title>taxonomy of Moraxella sp. ZY201224.</title>
        <authorList>
            <person name="Li F."/>
        </authorList>
    </citation>
    <scope>NUCLEOTIDE SEQUENCE</scope>
    <source>
        <strain evidence="7">ZY201224</strain>
    </source>
</reference>
<feature type="transmembrane region" description="Helical" evidence="6">
    <location>
        <begin position="281"/>
        <end position="304"/>
    </location>
</feature>
<feature type="transmembrane region" description="Helical" evidence="6">
    <location>
        <begin position="196"/>
        <end position="217"/>
    </location>
</feature>
<evidence type="ECO:0000256" key="3">
    <source>
        <dbReference type="ARBA" id="ARBA00022692"/>
    </source>
</evidence>
<gene>
    <name evidence="7" type="ORF">LU297_09995</name>
</gene>
<feature type="transmembrane region" description="Helical" evidence="6">
    <location>
        <begin position="250"/>
        <end position="269"/>
    </location>
</feature>
<feature type="transmembrane region" description="Helical" evidence="6">
    <location>
        <begin position="395"/>
        <end position="411"/>
    </location>
</feature>
<comment type="similarity">
    <text evidence="2">Belongs to the multi antimicrobial extrusion (MATE) (TC 2.A.66.1) family.</text>
</comment>
<keyword evidence="4 6" id="KW-1133">Transmembrane helix</keyword>
<comment type="subcellular location">
    <subcellularLocation>
        <location evidence="1">Membrane</location>
        <topology evidence="1">Multi-pass membrane protein</topology>
    </subcellularLocation>
</comment>
<feature type="transmembrane region" description="Helical" evidence="6">
    <location>
        <begin position="325"/>
        <end position="345"/>
    </location>
</feature>
<organism evidence="7 8">
    <name type="scientific">Moraxella nasicaprae</name>
    <dbReference type="NCBI Taxonomy" id="2904122"/>
    <lineage>
        <taxon>Bacteria</taxon>
        <taxon>Pseudomonadati</taxon>
        <taxon>Pseudomonadota</taxon>
        <taxon>Gammaproteobacteria</taxon>
        <taxon>Moraxellales</taxon>
        <taxon>Moraxellaceae</taxon>
        <taxon>Moraxella</taxon>
    </lineage>
</organism>
<name>A0ABY6F459_9GAMM</name>
<feature type="transmembrane region" description="Helical" evidence="6">
    <location>
        <begin position="365"/>
        <end position="383"/>
    </location>
</feature>
<feature type="transmembrane region" description="Helical" evidence="6">
    <location>
        <begin position="417"/>
        <end position="438"/>
    </location>
</feature>